<proteinExistence type="predicted"/>
<keyword evidence="3" id="KW-1185">Reference proteome</keyword>
<organism evidence="2 3">
    <name type="scientific">Cavenderia fasciculata</name>
    <name type="common">Slime mold</name>
    <name type="synonym">Dictyostelium fasciculatum</name>
    <dbReference type="NCBI Taxonomy" id="261658"/>
    <lineage>
        <taxon>Eukaryota</taxon>
        <taxon>Amoebozoa</taxon>
        <taxon>Evosea</taxon>
        <taxon>Eumycetozoa</taxon>
        <taxon>Dictyostelia</taxon>
        <taxon>Acytosteliales</taxon>
        <taxon>Cavenderiaceae</taxon>
        <taxon>Cavenderia</taxon>
    </lineage>
</organism>
<name>F4QBN9_CACFS</name>
<dbReference type="OMA" id="YHCDQHV"/>
<dbReference type="RefSeq" id="XP_004351135.1">
    <property type="nucleotide sequence ID" value="XM_004351083.1"/>
</dbReference>
<feature type="compositionally biased region" description="Basic and acidic residues" evidence="1">
    <location>
        <begin position="190"/>
        <end position="201"/>
    </location>
</feature>
<sequence>MNIFILDINQKKNIKYHCDKHVVKLILEAVQMLYCCWHVTQEGDEEWKRNAPEGYLKVTHKNHRINRWVRTNYASYDFTVSYAKELLSEYEYRYEKKHSYIRHVDWLSTNKPDKLDKANNLTLMPVAMPDQYKVDPIQTWDDIVASYRAYYIAEKLRFCTYRKGDWPSWLPSKPDPKKKEKEEKEEEEKKEEKKKVKKMVDKTITTTSSRGRKIQKVVQVEEEEEESDE</sequence>
<evidence type="ECO:0000313" key="3">
    <source>
        <dbReference type="Proteomes" id="UP000007797"/>
    </source>
</evidence>
<dbReference type="OrthoDB" id="16735at2759"/>
<evidence type="ECO:0000313" key="2">
    <source>
        <dbReference type="EMBL" id="EGG14627.1"/>
    </source>
</evidence>
<protein>
    <submittedName>
        <fullName evidence="2">Uncharacterized protein</fullName>
    </submittedName>
</protein>
<evidence type="ECO:0000256" key="1">
    <source>
        <dbReference type="SAM" id="MobiDB-lite"/>
    </source>
</evidence>
<feature type="compositionally biased region" description="Acidic residues" evidence="1">
    <location>
        <begin position="220"/>
        <end position="229"/>
    </location>
</feature>
<dbReference type="Proteomes" id="UP000007797">
    <property type="component" value="Unassembled WGS sequence"/>
</dbReference>
<reference evidence="3" key="1">
    <citation type="journal article" date="2011" name="Genome Res.">
        <title>Phylogeny-wide analysis of social amoeba genomes highlights ancient origins for complex intercellular communication.</title>
        <authorList>
            <person name="Heidel A.J."/>
            <person name="Lawal H.M."/>
            <person name="Felder M."/>
            <person name="Schilde C."/>
            <person name="Helps N.R."/>
            <person name="Tunggal B."/>
            <person name="Rivero F."/>
            <person name="John U."/>
            <person name="Schleicher M."/>
            <person name="Eichinger L."/>
            <person name="Platzer M."/>
            <person name="Noegel A.A."/>
            <person name="Schaap P."/>
            <person name="Gloeckner G."/>
        </authorList>
    </citation>
    <scope>NUCLEOTIDE SEQUENCE [LARGE SCALE GENOMIC DNA]</scope>
    <source>
        <strain evidence="3">SH3</strain>
    </source>
</reference>
<dbReference type="EMBL" id="GL883028">
    <property type="protein sequence ID" value="EGG14627.1"/>
    <property type="molecule type" value="Genomic_DNA"/>
</dbReference>
<dbReference type="AlphaFoldDB" id="F4QBN9"/>
<dbReference type="KEGG" id="dfa:DFA_10885"/>
<gene>
    <name evidence="2" type="ORF">DFA_10885</name>
</gene>
<dbReference type="GeneID" id="14866597"/>
<accession>F4QBN9</accession>
<feature type="region of interest" description="Disordered" evidence="1">
    <location>
        <begin position="171"/>
        <end position="229"/>
    </location>
</feature>